<evidence type="ECO:0000313" key="2">
    <source>
        <dbReference type="EMBL" id="PNI45483.1"/>
    </source>
</evidence>
<dbReference type="EMBL" id="NBAG03000297">
    <property type="protein sequence ID" value="PNI45483.1"/>
    <property type="molecule type" value="Genomic_DNA"/>
</dbReference>
<sequence>MAFQDLLSHAGDLWRFQILQTVFLSIFAVATYLHFMLENFTAFTPGHRCWVHILDNDTVSDNDTGTLSQDALLRISIPLDSNMRPEKCRRFVHPQWQLLHLNGTFPNTSDADMEPCVDGWVYDRSSFSSTIVTEWDLVCDSQSLTSVAKFVFMAGMMVGGILGGHLSDSSRVGNTQIPGHGNYTGNVSFWYCIYDPGRPGFCHSRLAYPPAGGVCTILCDLSDLKLAARVCSVAHYQQ</sequence>
<keyword evidence="1" id="KW-0812">Transmembrane</keyword>
<evidence type="ECO:0000256" key="1">
    <source>
        <dbReference type="SAM" id="Phobius"/>
    </source>
</evidence>
<dbReference type="AlphaFoldDB" id="A0A2J8LDY3"/>
<keyword evidence="1" id="KW-1133">Transmembrane helix</keyword>
<accession>A0A2J8LDY3</accession>
<comment type="caution">
    <text evidence="2">The sequence shown here is derived from an EMBL/GenBank/DDBJ whole genome shotgun (WGS) entry which is preliminary data.</text>
</comment>
<dbReference type="Proteomes" id="UP000236370">
    <property type="component" value="Unassembled WGS sequence"/>
</dbReference>
<gene>
    <name evidence="2" type="ORF">CK820_G0031014</name>
</gene>
<feature type="transmembrane region" description="Helical" evidence="1">
    <location>
        <begin position="16"/>
        <end position="35"/>
    </location>
</feature>
<keyword evidence="1" id="KW-0472">Membrane</keyword>
<proteinExistence type="predicted"/>
<protein>
    <submittedName>
        <fullName evidence="2">SLC22A9 isoform 1</fullName>
    </submittedName>
</protein>
<reference evidence="2 3" key="1">
    <citation type="submission" date="2017-12" db="EMBL/GenBank/DDBJ databases">
        <title>High-resolution comparative analysis of great ape genomes.</title>
        <authorList>
            <person name="Pollen A."/>
            <person name="Hastie A."/>
            <person name="Hormozdiari F."/>
            <person name="Dougherty M."/>
            <person name="Liu R."/>
            <person name="Chaisson M."/>
            <person name="Hoppe E."/>
            <person name="Hill C."/>
            <person name="Pang A."/>
            <person name="Hillier L."/>
            <person name="Baker C."/>
            <person name="Armstrong J."/>
            <person name="Shendure J."/>
            <person name="Paten B."/>
            <person name="Wilson R."/>
            <person name="Chao H."/>
            <person name="Schneider V."/>
            <person name="Ventura M."/>
            <person name="Kronenberg Z."/>
            <person name="Murali S."/>
            <person name="Gordon D."/>
            <person name="Cantsilieris S."/>
            <person name="Munson K."/>
            <person name="Nelson B."/>
            <person name="Raja A."/>
            <person name="Underwood J."/>
            <person name="Diekhans M."/>
            <person name="Fiddes I."/>
            <person name="Haussler D."/>
            <person name="Eichler E."/>
        </authorList>
    </citation>
    <scope>NUCLEOTIDE SEQUENCE [LARGE SCALE GENOMIC DNA]</scope>
    <source>
        <strain evidence="2">Yerkes chimp pedigree #C0471</strain>
    </source>
</reference>
<name>A0A2J8LDY3_PANTR</name>
<organism evidence="2 3">
    <name type="scientific">Pan troglodytes</name>
    <name type="common">Chimpanzee</name>
    <dbReference type="NCBI Taxonomy" id="9598"/>
    <lineage>
        <taxon>Eukaryota</taxon>
        <taxon>Metazoa</taxon>
        <taxon>Chordata</taxon>
        <taxon>Craniata</taxon>
        <taxon>Vertebrata</taxon>
        <taxon>Euteleostomi</taxon>
        <taxon>Mammalia</taxon>
        <taxon>Eutheria</taxon>
        <taxon>Euarchontoglires</taxon>
        <taxon>Primates</taxon>
        <taxon>Haplorrhini</taxon>
        <taxon>Catarrhini</taxon>
        <taxon>Hominidae</taxon>
        <taxon>Pan</taxon>
    </lineage>
</organism>
<evidence type="ECO:0000313" key="3">
    <source>
        <dbReference type="Proteomes" id="UP000236370"/>
    </source>
</evidence>